<feature type="domain" description="STAS" evidence="3">
    <location>
        <begin position="1"/>
        <end position="91"/>
    </location>
</feature>
<feature type="transmembrane region" description="Helical" evidence="2">
    <location>
        <begin position="256"/>
        <end position="274"/>
    </location>
</feature>
<feature type="transmembrane region" description="Helical" evidence="2">
    <location>
        <begin position="132"/>
        <end position="153"/>
    </location>
</feature>
<dbReference type="Proteomes" id="UP000761264">
    <property type="component" value="Unassembled WGS sequence"/>
</dbReference>
<feature type="transmembrane region" description="Helical" evidence="2">
    <location>
        <begin position="352"/>
        <end position="373"/>
    </location>
</feature>
<evidence type="ECO:0000256" key="2">
    <source>
        <dbReference type="RuleBase" id="RU362044"/>
    </source>
</evidence>
<dbReference type="NCBIfam" id="TIGR00056">
    <property type="entry name" value="MlaE family lipid ABC transporter permease subunit"/>
    <property type="match status" value="1"/>
</dbReference>
<comment type="similarity">
    <text evidence="2">Belongs to the MlaE permease family.</text>
</comment>
<dbReference type="SUPFAM" id="SSF52091">
    <property type="entry name" value="SpoIIaa-like"/>
    <property type="match status" value="1"/>
</dbReference>
<dbReference type="EMBL" id="JAAQPH010000004">
    <property type="protein sequence ID" value="NIA68168.1"/>
    <property type="molecule type" value="Genomic_DNA"/>
</dbReference>
<evidence type="ECO:0000256" key="1">
    <source>
        <dbReference type="ARBA" id="ARBA00003787"/>
    </source>
</evidence>
<keyword evidence="2" id="KW-1003">Cell membrane</keyword>
<dbReference type="AlphaFoldDB" id="A0A967C297"/>
<dbReference type="Pfam" id="PF02405">
    <property type="entry name" value="MlaE"/>
    <property type="match status" value="1"/>
</dbReference>
<dbReference type="PANTHER" id="PTHR30188">
    <property type="entry name" value="ABC TRANSPORTER PERMEASE PROTEIN-RELATED"/>
    <property type="match status" value="1"/>
</dbReference>
<feature type="transmembrane region" description="Helical" evidence="2">
    <location>
        <begin position="165"/>
        <end position="186"/>
    </location>
</feature>
<evidence type="ECO:0000259" key="3">
    <source>
        <dbReference type="PROSITE" id="PS50801"/>
    </source>
</evidence>
<reference evidence="4" key="1">
    <citation type="submission" date="2020-03" db="EMBL/GenBank/DDBJ databases">
        <title>Genome of Pelagibius litoralis DSM 21314T.</title>
        <authorList>
            <person name="Wang G."/>
        </authorList>
    </citation>
    <scope>NUCLEOTIDE SEQUENCE</scope>
    <source>
        <strain evidence="4">DSM 21314</strain>
    </source>
</reference>
<comment type="subcellular location">
    <subcellularLocation>
        <location evidence="2">Cell inner membrane</location>
        <topology evidence="2">Multi-pass membrane protein</topology>
    </subcellularLocation>
</comment>
<dbReference type="Pfam" id="PF13466">
    <property type="entry name" value="STAS_2"/>
    <property type="match status" value="1"/>
</dbReference>
<keyword evidence="2" id="KW-0997">Cell inner membrane</keyword>
<keyword evidence="2" id="KW-0812">Transmembrane</keyword>
<dbReference type="GO" id="GO:0043190">
    <property type="term" value="C:ATP-binding cassette (ABC) transporter complex"/>
    <property type="evidence" value="ECO:0007669"/>
    <property type="project" value="InterPro"/>
</dbReference>
<name>A0A967C297_9PROT</name>
<dbReference type="Gene3D" id="3.30.750.24">
    <property type="entry name" value="STAS domain"/>
    <property type="match status" value="1"/>
</dbReference>
<dbReference type="InterPro" id="IPR058548">
    <property type="entry name" value="MlaB-like_STAS"/>
</dbReference>
<organism evidence="4 5">
    <name type="scientific">Pelagibius litoralis</name>
    <dbReference type="NCBI Taxonomy" id="374515"/>
    <lineage>
        <taxon>Bacteria</taxon>
        <taxon>Pseudomonadati</taxon>
        <taxon>Pseudomonadota</taxon>
        <taxon>Alphaproteobacteria</taxon>
        <taxon>Rhodospirillales</taxon>
        <taxon>Rhodovibrionaceae</taxon>
        <taxon>Pelagibius</taxon>
    </lineage>
</organism>
<feature type="transmembrane region" description="Helical" evidence="2">
    <location>
        <begin position="312"/>
        <end position="332"/>
    </location>
</feature>
<comment type="caution">
    <text evidence="4">The sequence shown here is derived from an EMBL/GenBank/DDBJ whole genome shotgun (WGS) entry which is preliminary data.</text>
</comment>
<dbReference type="InterPro" id="IPR036513">
    <property type="entry name" value="STAS_dom_sf"/>
</dbReference>
<dbReference type="PROSITE" id="PS50801">
    <property type="entry name" value="STAS"/>
    <property type="match status" value="1"/>
</dbReference>
<gene>
    <name evidence="4" type="ORF">HBA54_06150</name>
</gene>
<comment type="function">
    <text evidence="1">Could be part of an ABC transporter complex.</text>
</comment>
<accession>A0A967C297</accession>
<keyword evidence="2" id="KW-1133">Transmembrane helix</keyword>
<dbReference type="PANTHER" id="PTHR30188:SF3">
    <property type="entry name" value="ABC TRANSPORTER PERMEASE"/>
    <property type="match status" value="1"/>
</dbReference>
<dbReference type="InterPro" id="IPR003453">
    <property type="entry name" value="ABC_MlaE_roteobac"/>
</dbReference>
<keyword evidence="2" id="KW-0472">Membrane</keyword>
<keyword evidence="5" id="KW-1185">Reference proteome</keyword>
<sequence length="375" mass="40324">MVTSSLEVLRDGQRLTLRFTGDWTTQELARHDPALRNLDPQDAREVAMDLSQCGAVDSAGAWILDRTLDDLKRRGLNVALVGAPPAVETLMGTVAARHVECPPAPKGDNPLVAVILRVGRETVRISREATDLLSFLGLTITVMLRSLAMPWRIRGTALISQMEQTGLNALPIVGLISFLVGVVLAYQGADQLAQFGAQIFTVNLVAVGILREMGILLTAIIVAGRSGSAFTAQIGTMKVNEEIDAMRTLGLDPMEVLVMPRVIALVLVLPLLTFYADIMGLLGGAVMATVVLDISFFQFARQLNDAVTVETLAVGIIKAPFFAFIIGMIGCYEGLQVTRSAESVGQQTTRAVVEAIFLVIVLDAMLSIFFSVIGF</sequence>
<protein>
    <submittedName>
        <fullName evidence="4">MlaE family lipid ABC transporter permease subunit</fullName>
    </submittedName>
</protein>
<feature type="transmembrane region" description="Helical" evidence="2">
    <location>
        <begin position="281"/>
        <end position="300"/>
    </location>
</feature>
<dbReference type="InterPro" id="IPR030802">
    <property type="entry name" value="Permease_MalE"/>
</dbReference>
<dbReference type="InterPro" id="IPR002645">
    <property type="entry name" value="STAS_dom"/>
</dbReference>
<evidence type="ECO:0000313" key="4">
    <source>
        <dbReference type="EMBL" id="NIA68168.1"/>
    </source>
</evidence>
<dbReference type="GO" id="GO:0005548">
    <property type="term" value="F:phospholipid transporter activity"/>
    <property type="evidence" value="ECO:0007669"/>
    <property type="project" value="TreeGrafter"/>
</dbReference>
<proteinExistence type="inferred from homology"/>
<evidence type="ECO:0000313" key="5">
    <source>
        <dbReference type="Proteomes" id="UP000761264"/>
    </source>
</evidence>
<feature type="transmembrane region" description="Helical" evidence="2">
    <location>
        <begin position="192"/>
        <end position="210"/>
    </location>
</feature>